<sequence length="228" mass="26656">MYPQSTQYPNSKYKTQLCRHFTQNGVCALAIRCQFAHGPQELRQNAQQPQSFPEQTIQTNAYNKVQGINPMIVNYKTQLCKHFNPQTGQCKNGPTCTFAHGETELNTMPYLQNQYLLMQQQMKQMNQQQMQAELTQQILVMILTNMEHIFPGQQQIITLLKQGQEKAKSGDTQGASEIIKLIIHDQDRSKEEKQQYQQIYNNAQRHYDQKLKEIQSSQQQQQQQQQLY</sequence>
<keyword evidence="1 5" id="KW-0479">Metal-binding</keyword>
<dbReference type="AlphaFoldDB" id="A0A8S1LWW0"/>
<evidence type="ECO:0000256" key="4">
    <source>
        <dbReference type="ARBA" id="ARBA00022833"/>
    </source>
</evidence>
<dbReference type="PANTHER" id="PTHR12547">
    <property type="entry name" value="CCCH ZINC FINGER/TIS11-RELATED"/>
    <property type="match status" value="1"/>
</dbReference>
<dbReference type="FunFam" id="4.10.1000.10:FF:000001">
    <property type="entry name" value="zinc finger CCCH domain-containing protein 15-like"/>
    <property type="match status" value="1"/>
</dbReference>
<evidence type="ECO:0000256" key="3">
    <source>
        <dbReference type="ARBA" id="ARBA00022771"/>
    </source>
</evidence>
<feature type="domain" description="C3H1-type" evidence="7">
    <location>
        <begin position="74"/>
        <end position="103"/>
    </location>
</feature>
<keyword evidence="3 5" id="KW-0863">Zinc-finger</keyword>
<name>A0A8S1LWW0_9CILI</name>
<comment type="caution">
    <text evidence="8">The sequence shown here is derived from an EMBL/GenBank/DDBJ whole genome shotgun (WGS) entry which is preliminary data.</text>
</comment>
<accession>A0A8S1LWW0</accession>
<protein>
    <recommendedName>
        <fullName evidence="7">C3H1-type domain-containing protein</fullName>
    </recommendedName>
</protein>
<dbReference type="Pfam" id="PF25427">
    <property type="entry name" value="zf-CCCH_UNK"/>
    <property type="match status" value="1"/>
</dbReference>
<dbReference type="GO" id="GO:0051252">
    <property type="term" value="P:regulation of RNA metabolic process"/>
    <property type="evidence" value="ECO:0007669"/>
    <property type="project" value="UniProtKB-ARBA"/>
</dbReference>
<keyword evidence="6" id="KW-0175">Coiled coil</keyword>
<dbReference type="OrthoDB" id="415459at2759"/>
<dbReference type="InterPro" id="IPR045877">
    <property type="entry name" value="ZFP36-like"/>
</dbReference>
<keyword evidence="9" id="KW-1185">Reference proteome</keyword>
<evidence type="ECO:0000313" key="8">
    <source>
        <dbReference type="EMBL" id="CAD8067114.1"/>
    </source>
</evidence>
<dbReference type="PANTHER" id="PTHR12547:SF18">
    <property type="entry name" value="PROTEIN TIS11"/>
    <property type="match status" value="1"/>
</dbReference>
<evidence type="ECO:0000259" key="7">
    <source>
        <dbReference type="PROSITE" id="PS50103"/>
    </source>
</evidence>
<dbReference type="GO" id="GO:0010468">
    <property type="term" value="P:regulation of gene expression"/>
    <property type="evidence" value="ECO:0007669"/>
    <property type="project" value="UniProtKB-ARBA"/>
</dbReference>
<feature type="zinc finger region" description="C3H1-type" evidence="5">
    <location>
        <begin position="74"/>
        <end position="103"/>
    </location>
</feature>
<dbReference type="SMART" id="SM00356">
    <property type="entry name" value="ZnF_C3H1"/>
    <property type="match status" value="2"/>
</dbReference>
<dbReference type="Proteomes" id="UP000692954">
    <property type="component" value="Unassembled WGS sequence"/>
</dbReference>
<dbReference type="EMBL" id="CAJJDN010000022">
    <property type="protein sequence ID" value="CAD8067114.1"/>
    <property type="molecule type" value="Genomic_DNA"/>
</dbReference>
<feature type="domain" description="C3H1-type" evidence="7">
    <location>
        <begin position="12"/>
        <end position="40"/>
    </location>
</feature>
<feature type="coiled-coil region" evidence="6">
    <location>
        <begin position="186"/>
        <end position="220"/>
    </location>
</feature>
<proteinExistence type="predicted"/>
<evidence type="ECO:0000256" key="5">
    <source>
        <dbReference type="PROSITE-ProRule" id="PRU00723"/>
    </source>
</evidence>
<gene>
    <name evidence="8" type="ORF">PSON_ATCC_30995.1.T0220282</name>
</gene>
<dbReference type="InterPro" id="IPR000571">
    <property type="entry name" value="Znf_CCCH"/>
</dbReference>
<evidence type="ECO:0000256" key="6">
    <source>
        <dbReference type="SAM" id="Coils"/>
    </source>
</evidence>
<evidence type="ECO:0000256" key="1">
    <source>
        <dbReference type="ARBA" id="ARBA00022723"/>
    </source>
</evidence>
<dbReference type="GO" id="GO:0003729">
    <property type="term" value="F:mRNA binding"/>
    <property type="evidence" value="ECO:0007669"/>
    <property type="project" value="InterPro"/>
</dbReference>
<dbReference type="Pfam" id="PF00642">
    <property type="entry name" value="zf-CCCH"/>
    <property type="match status" value="1"/>
</dbReference>
<feature type="zinc finger region" description="C3H1-type" evidence="5">
    <location>
        <begin position="12"/>
        <end position="40"/>
    </location>
</feature>
<dbReference type="GO" id="GO:0008270">
    <property type="term" value="F:zinc ion binding"/>
    <property type="evidence" value="ECO:0007669"/>
    <property type="project" value="UniProtKB-KW"/>
</dbReference>
<keyword evidence="2" id="KW-0677">Repeat</keyword>
<evidence type="ECO:0000256" key="2">
    <source>
        <dbReference type="ARBA" id="ARBA00022737"/>
    </source>
</evidence>
<dbReference type="PROSITE" id="PS50103">
    <property type="entry name" value="ZF_C3H1"/>
    <property type="match status" value="2"/>
</dbReference>
<evidence type="ECO:0000313" key="9">
    <source>
        <dbReference type="Proteomes" id="UP000692954"/>
    </source>
</evidence>
<organism evidence="8 9">
    <name type="scientific">Paramecium sonneborni</name>
    <dbReference type="NCBI Taxonomy" id="65129"/>
    <lineage>
        <taxon>Eukaryota</taxon>
        <taxon>Sar</taxon>
        <taxon>Alveolata</taxon>
        <taxon>Ciliophora</taxon>
        <taxon>Intramacronucleata</taxon>
        <taxon>Oligohymenophorea</taxon>
        <taxon>Peniculida</taxon>
        <taxon>Parameciidae</taxon>
        <taxon>Paramecium</taxon>
    </lineage>
</organism>
<keyword evidence="4 5" id="KW-0862">Zinc</keyword>
<dbReference type="FunFam" id="4.10.1000.10:FF:000003">
    <property type="entry name" value="Zinc finger CCCH domain-containing protein"/>
    <property type="match status" value="1"/>
</dbReference>
<reference evidence="8" key="1">
    <citation type="submission" date="2021-01" db="EMBL/GenBank/DDBJ databases">
        <authorList>
            <consortium name="Genoscope - CEA"/>
            <person name="William W."/>
        </authorList>
    </citation>
    <scope>NUCLEOTIDE SEQUENCE</scope>
</reference>